<feature type="transmembrane region" description="Helical" evidence="2">
    <location>
        <begin position="95"/>
        <end position="115"/>
    </location>
</feature>
<keyword evidence="2" id="KW-0812">Transmembrane</keyword>
<feature type="transmembrane region" description="Helical" evidence="2">
    <location>
        <begin position="176"/>
        <end position="194"/>
    </location>
</feature>
<reference evidence="3" key="1">
    <citation type="submission" date="2023-07" db="EMBL/GenBank/DDBJ databases">
        <authorList>
            <consortium name="AG Swart"/>
            <person name="Singh M."/>
            <person name="Singh A."/>
            <person name="Seah K."/>
            <person name="Emmerich C."/>
        </authorList>
    </citation>
    <scope>NUCLEOTIDE SEQUENCE</scope>
    <source>
        <strain evidence="3">DP1</strain>
    </source>
</reference>
<dbReference type="InterPro" id="IPR026749">
    <property type="entry name" value="Tmem135"/>
</dbReference>
<evidence type="ECO:0000313" key="3">
    <source>
        <dbReference type="EMBL" id="CAI2377106.1"/>
    </source>
</evidence>
<keyword evidence="2" id="KW-1133">Transmembrane helix</keyword>
<feature type="region of interest" description="Disordered" evidence="1">
    <location>
        <begin position="1"/>
        <end position="23"/>
    </location>
</feature>
<dbReference type="AlphaFoldDB" id="A0AAD2D1Y3"/>
<protein>
    <recommendedName>
        <fullName evidence="5">Peroxisomal membrane protein 4</fullName>
    </recommendedName>
</protein>
<gene>
    <name evidence="3" type="ORF">ECRASSUSDP1_LOCUS18488</name>
</gene>
<organism evidence="3 4">
    <name type="scientific">Euplotes crassus</name>
    <dbReference type="NCBI Taxonomy" id="5936"/>
    <lineage>
        <taxon>Eukaryota</taxon>
        <taxon>Sar</taxon>
        <taxon>Alveolata</taxon>
        <taxon>Ciliophora</taxon>
        <taxon>Intramacronucleata</taxon>
        <taxon>Spirotrichea</taxon>
        <taxon>Hypotrichia</taxon>
        <taxon>Euplotida</taxon>
        <taxon>Euplotidae</taxon>
        <taxon>Moneuplotes</taxon>
    </lineage>
</organism>
<evidence type="ECO:0000256" key="2">
    <source>
        <dbReference type="SAM" id="Phobius"/>
    </source>
</evidence>
<evidence type="ECO:0000256" key="1">
    <source>
        <dbReference type="SAM" id="MobiDB-lite"/>
    </source>
</evidence>
<sequence>MLNQEGQSCDPKEEQMSEQNSSGRDHSYFSALLASRTRFCKHEGSCCINVVKGLLKGATIGLSIKGSISLLIKLIKTRDLVKSMKGVLTKDTARFGLFFALLPSLYKLFLCILRAKRNTDDKYNSIIAGIISSLAAFLDQNSGRRKLFIYYFFARAFYSAVMMMKHHQVAPIPNNWGLLIYVFMSNVLSFWIFYDWDVVPRSLYNIASKRAGFSYNDRLMVEFVFREKGKL</sequence>
<keyword evidence="2" id="KW-0472">Membrane</keyword>
<dbReference type="Pfam" id="PF02466">
    <property type="entry name" value="Tim17"/>
    <property type="match status" value="1"/>
</dbReference>
<dbReference type="PANTHER" id="PTHR12459:SF15">
    <property type="entry name" value="TRANSMEMBRANE PROTEIN 135"/>
    <property type="match status" value="1"/>
</dbReference>
<accession>A0AAD2D1Y3</accession>
<comment type="caution">
    <text evidence="3">The sequence shown here is derived from an EMBL/GenBank/DDBJ whole genome shotgun (WGS) entry which is preliminary data.</text>
</comment>
<dbReference type="Proteomes" id="UP001295684">
    <property type="component" value="Unassembled WGS sequence"/>
</dbReference>
<evidence type="ECO:0008006" key="5">
    <source>
        <dbReference type="Google" id="ProtNLM"/>
    </source>
</evidence>
<evidence type="ECO:0000313" key="4">
    <source>
        <dbReference type="Proteomes" id="UP001295684"/>
    </source>
</evidence>
<dbReference type="PANTHER" id="PTHR12459">
    <property type="entry name" value="TRANSMEMBRANE PROTEIN 135-RELATED"/>
    <property type="match status" value="1"/>
</dbReference>
<keyword evidence="4" id="KW-1185">Reference proteome</keyword>
<proteinExistence type="predicted"/>
<name>A0AAD2D1Y3_EUPCR</name>
<dbReference type="EMBL" id="CAMPGE010018715">
    <property type="protein sequence ID" value="CAI2377106.1"/>
    <property type="molecule type" value="Genomic_DNA"/>
</dbReference>